<feature type="domain" description="HAMP" evidence="16">
    <location>
        <begin position="198"/>
        <end position="250"/>
    </location>
</feature>
<dbReference type="Pfam" id="PF02518">
    <property type="entry name" value="HATPase_c"/>
    <property type="match status" value="1"/>
</dbReference>
<dbReference type="EMBL" id="CP063356">
    <property type="protein sequence ID" value="QOY38366.1"/>
    <property type="molecule type" value="Genomic_DNA"/>
</dbReference>
<dbReference type="EMBL" id="LQXD01000152">
    <property type="protein sequence ID" value="OIJ09557.1"/>
    <property type="molecule type" value="Genomic_DNA"/>
</dbReference>
<evidence type="ECO:0000259" key="15">
    <source>
        <dbReference type="PROSITE" id="PS50109"/>
    </source>
</evidence>
<reference evidence="18 19" key="3">
    <citation type="journal article" date="2019" name="Int. J. Syst. Evol. Microbiol.">
        <title>Anaerobacillus isosaccharinicus sp. nov., an alkaliphilic bacterium which degrades isosaccharinic acid.</title>
        <authorList>
            <person name="Bassil N.M."/>
            <person name="Lloyd J.R."/>
        </authorList>
    </citation>
    <scope>NUCLEOTIDE SEQUENCE [LARGE SCALE GENOMIC DNA]</scope>
    <source>
        <strain evidence="18 19">NB2006</strain>
    </source>
</reference>
<keyword evidence="7 14" id="KW-0812">Transmembrane</keyword>
<evidence type="ECO:0000256" key="8">
    <source>
        <dbReference type="ARBA" id="ARBA00022741"/>
    </source>
</evidence>
<evidence type="ECO:0000256" key="7">
    <source>
        <dbReference type="ARBA" id="ARBA00022692"/>
    </source>
</evidence>
<gene>
    <name evidence="18" type="ORF">AWH56_013030</name>
    <name evidence="17" type="ORF">AWH56_17675</name>
</gene>
<dbReference type="GO" id="GO:0000155">
    <property type="term" value="F:phosphorelay sensor kinase activity"/>
    <property type="evidence" value="ECO:0007669"/>
    <property type="project" value="InterPro"/>
</dbReference>
<dbReference type="InterPro" id="IPR033463">
    <property type="entry name" value="sCache_3"/>
</dbReference>
<dbReference type="PROSITE" id="PS50109">
    <property type="entry name" value="HIS_KIN"/>
    <property type="match status" value="1"/>
</dbReference>
<dbReference type="Pfam" id="PF07730">
    <property type="entry name" value="HisKA_3"/>
    <property type="match status" value="1"/>
</dbReference>
<evidence type="ECO:0000256" key="10">
    <source>
        <dbReference type="ARBA" id="ARBA00022840"/>
    </source>
</evidence>
<evidence type="ECO:0000256" key="4">
    <source>
        <dbReference type="ARBA" id="ARBA00022475"/>
    </source>
</evidence>
<evidence type="ECO:0000256" key="5">
    <source>
        <dbReference type="ARBA" id="ARBA00022553"/>
    </source>
</evidence>
<keyword evidence="12" id="KW-0902">Two-component regulatory system</keyword>
<evidence type="ECO:0000313" key="19">
    <source>
        <dbReference type="Proteomes" id="UP000180175"/>
    </source>
</evidence>
<keyword evidence="19" id="KW-1185">Reference proteome</keyword>
<comment type="subcellular location">
    <subcellularLocation>
        <location evidence="2">Cell membrane</location>
        <topology evidence="2">Multi-pass membrane protein</topology>
    </subcellularLocation>
</comment>
<dbReference type="InterPro" id="IPR005467">
    <property type="entry name" value="His_kinase_dom"/>
</dbReference>
<dbReference type="GO" id="GO:0046983">
    <property type="term" value="F:protein dimerization activity"/>
    <property type="evidence" value="ECO:0007669"/>
    <property type="project" value="InterPro"/>
</dbReference>
<dbReference type="Proteomes" id="UP000180175">
    <property type="component" value="Chromosome"/>
</dbReference>
<keyword evidence="6" id="KW-0808">Transferase</keyword>
<dbReference type="CDD" id="cd06225">
    <property type="entry name" value="HAMP"/>
    <property type="match status" value="1"/>
</dbReference>
<feature type="domain" description="Histidine kinase" evidence="15">
    <location>
        <begin position="427"/>
        <end position="622"/>
    </location>
</feature>
<comment type="catalytic activity">
    <reaction evidence="1">
        <text>ATP + protein L-histidine = ADP + protein N-phospho-L-histidine.</text>
        <dbReference type="EC" id="2.7.13.3"/>
    </reaction>
</comment>
<evidence type="ECO:0000256" key="6">
    <source>
        <dbReference type="ARBA" id="ARBA00022679"/>
    </source>
</evidence>
<keyword evidence="9" id="KW-0418">Kinase</keyword>
<evidence type="ECO:0000313" key="18">
    <source>
        <dbReference type="EMBL" id="QOY38366.1"/>
    </source>
</evidence>
<evidence type="ECO:0000259" key="16">
    <source>
        <dbReference type="PROSITE" id="PS50885"/>
    </source>
</evidence>
<reference evidence="17 19" key="1">
    <citation type="submission" date="2016-10" db="EMBL/GenBank/DDBJ databases">
        <title>Draft genome sequences of four alkaliphilic bacteria belonging to the Anaerobacillus genus.</title>
        <authorList>
            <person name="Bassil N.M."/>
            <person name="Lloyd J.R."/>
        </authorList>
    </citation>
    <scope>NUCLEOTIDE SEQUENCE [LARGE SCALE GENOMIC DNA]</scope>
    <source>
        <strain evidence="17 19">NB2006</strain>
    </source>
</reference>
<dbReference type="PROSITE" id="PS50885">
    <property type="entry name" value="HAMP"/>
    <property type="match status" value="1"/>
</dbReference>
<dbReference type="SMART" id="SM00304">
    <property type="entry name" value="HAMP"/>
    <property type="match status" value="1"/>
</dbReference>
<dbReference type="Pfam" id="PF17203">
    <property type="entry name" value="sCache_3_2"/>
    <property type="match status" value="1"/>
</dbReference>
<feature type="transmembrane region" description="Helical" evidence="14">
    <location>
        <begin position="21"/>
        <end position="42"/>
    </location>
</feature>
<reference evidence="18 19" key="2">
    <citation type="journal article" date="2017" name="Genome Announc.">
        <title>Draft Genome Sequences of Four Alkaliphilic Bacteria Belonging to the Anaerobacillus Genus.</title>
        <authorList>
            <person name="Bassil N.M."/>
            <person name="Lloyd J.R."/>
        </authorList>
    </citation>
    <scope>NUCLEOTIDE SEQUENCE [LARGE SCALE GENOMIC DNA]</scope>
    <source>
        <strain evidence="18 19">NB2006</strain>
    </source>
</reference>
<dbReference type="GO" id="GO:0005886">
    <property type="term" value="C:plasma membrane"/>
    <property type="evidence" value="ECO:0007669"/>
    <property type="project" value="UniProtKB-SubCell"/>
</dbReference>
<feature type="transmembrane region" description="Helical" evidence="14">
    <location>
        <begin position="178"/>
        <end position="201"/>
    </location>
</feature>
<dbReference type="PANTHER" id="PTHR24421:SF10">
    <property type="entry name" value="NITRATE_NITRITE SENSOR PROTEIN NARQ"/>
    <property type="match status" value="1"/>
</dbReference>
<keyword evidence="8" id="KW-0547">Nucleotide-binding</keyword>
<proteinExistence type="predicted"/>
<dbReference type="GO" id="GO:0005524">
    <property type="term" value="F:ATP binding"/>
    <property type="evidence" value="ECO:0007669"/>
    <property type="project" value="UniProtKB-KW"/>
</dbReference>
<dbReference type="InterPro" id="IPR003660">
    <property type="entry name" value="HAMP_dom"/>
</dbReference>
<keyword evidence="4" id="KW-1003">Cell membrane</keyword>
<name>A0A1S2LCV3_9BACI</name>
<dbReference type="InterPro" id="IPR050482">
    <property type="entry name" value="Sensor_HK_TwoCompSys"/>
</dbReference>
<dbReference type="KEGG" id="aia:AWH56_013030"/>
<dbReference type="OrthoDB" id="9760839at2"/>
<dbReference type="Gene3D" id="3.30.565.10">
    <property type="entry name" value="Histidine kinase-like ATPase, C-terminal domain"/>
    <property type="match status" value="1"/>
</dbReference>
<dbReference type="SUPFAM" id="SSF55781">
    <property type="entry name" value="GAF domain-like"/>
    <property type="match status" value="1"/>
</dbReference>
<evidence type="ECO:0000313" key="17">
    <source>
        <dbReference type="EMBL" id="OIJ09557.1"/>
    </source>
</evidence>
<dbReference type="Gene3D" id="1.20.5.1930">
    <property type="match status" value="1"/>
</dbReference>
<dbReference type="SMART" id="SM00387">
    <property type="entry name" value="HATPase_c"/>
    <property type="match status" value="1"/>
</dbReference>
<evidence type="ECO:0000256" key="3">
    <source>
        <dbReference type="ARBA" id="ARBA00012438"/>
    </source>
</evidence>
<dbReference type="InterPro" id="IPR036890">
    <property type="entry name" value="HATPase_C_sf"/>
</dbReference>
<dbReference type="RefSeq" id="WP_071318297.1">
    <property type="nucleotide sequence ID" value="NZ_CP063356.2"/>
</dbReference>
<dbReference type="CDD" id="cd16917">
    <property type="entry name" value="HATPase_UhpB-NarQ-NarX-like"/>
    <property type="match status" value="1"/>
</dbReference>
<dbReference type="SUPFAM" id="SSF158472">
    <property type="entry name" value="HAMP domain-like"/>
    <property type="match status" value="1"/>
</dbReference>
<evidence type="ECO:0000256" key="2">
    <source>
        <dbReference type="ARBA" id="ARBA00004651"/>
    </source>
</evidence>
<organism evidence="17 19">
    <name type="scientific">Anaerobacillus isosaccharinicus</name>
    <dbReference type="NCBI Taxonomy" id="1532552"/>
    <lineage>
        <taxon>Bacteria</taxon>
        <taxon>Bacillati</taxon>
        <taxon>Bacillota</taxon>
        <taxon>Bacilli</taxon>
        <taxon>Bacillales</taxon>
        <taxon>Bacillaceae</taxon>
        <taxon>Anaerobacillus</taxon>
    </lineage>
</organism>
<keyword evidence="13 14" id="KW-0472">Membrane</keyword>
<evidence type="ECO:0000256" key="11">
    <source>
        <dbReference type="ARBA" id="ARBA00022989"/>
    </source>
</evidence>
<reference evidence="18" key="4">
    <citation type="submission" date="2020-10" db="EMBL/GenBank/DDBJ databases">
        <authorList>
            <person name="Bassil N.M."/>
            <person name="Lloyd J.R."/>
        </authorList>
    </citation>
    <scope>NUCLEOTIDE SEQUENCE</scope>
    <source>
        <strain evidence="18">NB2006</strain>
    </source>
</reference>
<dbReference type="SUPFAM" id="SSF55874">
    <property type="entry name" value="ATPase domain of HSP90 chaperone/DNA topoisomerase II/histidine kinase"/>
    <property type="match status" value="1"/>
</dbReference>
<sequence>MLKIKNRIAEYITSISIFVKIYGMFFAVIFLITALSIVVVRFSTSETLSYQLDERVKSIGSDVAARSADLMLTNNIYAMQKLVYDTVAHYKDIEYVFILDENGKVIVHTYGNDRPSMELIHINTVDSLVDNHLVMIETEKGFIRDVAVPIVKGLGGTVRVGLRSDFLDEALISVTSKIILTMVIVLALLIFIVLFVTRVIVYPIKQLVELTKKASRGDFTHRIFTYPKDEIGKLTQSFNKMLSDLEKADVEKEEYYNQIISRNRELKLLNSISANITSVIELREVLLQFVTNLVNELSLNSAVIEVKLVDSLETFYYSGSNCPLDEFELITDERQRVCTCKDGTKKHFNKFPLLVKEQKIGEVNICSSQELDPYSVKILTSIGNQLSVTIENIQLWLEVKQKEKIRLMLLEKIMTVQEEERKRIARELHDETSHSISSIILGLKVLQESSNEEVKQKEIDHLRELAHHTLEEVHELAWQLRPSILDKFGLKVAIERYVEEYSKKYPVDFDLIFNGIDTDRIRPDMETAIFRIIQEALTNILKYANAKSVSVIIMKNSHMISVIIEDDGIGFNVESVLNKDPSKYNLGIRGMQERVSILGGTLNIESETGEGTAVMVKLPLTDGGGELLDDQNYAS</sequence>
<dbReference type="Gene3D" id="6.10.340.10">
    <property type="match status" value="1"/>
</dbReference>
<keyword evidence="5" id="KW-0597">Phosphoprotein</keyword>
<evidence type="ECO:0000256" key="14">
    <source>
        <dbReference type="SAM" id="Phobius"/>
    </source>
</evidence>
<dbReference type="AlphaFoldDB" id="A0A1S2LCV3"/>
<dbReference type="InterPro" id="IPR003594">
    <property type="entry name" value="HATPase_dom"/>
</dbReference>
<protein>
    <recommendedName>
        <fullName evidence="3">histidine kinase</fullName>
        <ecNumber evidence="3">2.7.13.3</ecNumber>
    </recommendedName>
</protein>
<evidence type="ECO:0000256" key="1">
    <source>
        <dbReference type="ARBA" id="ARBA00000085"/>
    </source>
</evidence>
<dbReference type="InterPro" id="IPR011712">
    <property type="entry name" value="Sig_transdc_His_kin_sub3_dim/P"/>
</dbReference>
<evidence type="ECO:0000256" key="12">
    <source>
        <dbReference type="ARBA" id="ARBA00023012"/>
    </source>
</evidence>
<keyword evidence="10" id="KW-0067">ATP-binding</keyword>
<keyword evidence="11 14" id="KW-1133">Transmembrane helix</keyword>
<evidence type="ECO:0000256" key="9">
    <source>
        <dbReference type="ARBA" id="ARBA00022777"/>
    </source>
</evidence>
<accession>A0A1S2LCV3</accession>
<dbReference type="PANTHER" id="PTHR24421">
    <property type="entry name" value="NITRATE/NITRITE SENSOR PROTEIN NARX-RELATED"/>
    <property type="match status" value="1"/>
</dbReference>
<dbReference type="EC" id="2.7.13.3" evidence="3"/>
<dbReference type="Pfam" id="PF00672">
    <property type="entry name" value="HAMP"/>
    <property type="match status" value="1"/>
</dbReference>
<evidence type="ECO:0000256" key="13">
    <source>
        <dbReference type="ARBA" id="ARBA00023136"/>
    </source>
</evidence>